<keyword evidence="3" id="KW-1185">Reference proteome</keyword>
<evidence type="ECO:0000313" key="3">
    <source>
        <dbReference type="Proteomes" id="UP001157114"/>
    </source>
</evidence>
<comment type="caution">
    <text evidence="2">The sequence shown here is derived from an EMBL/GenBank/DDBJ whole genome shotgun (WGS) entry which is preliminary data.</text>
</comment>
<organism evidence="2 3">
    <name type="scientific">Paenibacillus glycanilyticus</name>
    <dbReference type="NCBI Taxonomy" id="126569"/>
    <lineage>
        <taxon>Bacteria</taxon>
        <taxon>Bacillati</taxon>
        <taxon>Bacillota</taxon>
        <taxon>Bacilli</taxon>
        <taxon>Bacillales</taxon>
        <taxon>Paenibacillaceae</taxon>
        <taxon>Paenibacillus</taxon>
    </lineage>
</organism>
<dbReference type="EMBL" id="BSSQ01000013">
    <property type="protein sequence ID" value="GLX68579.1"/>
    <property type="molecule type" value="Genomic_DNA"/>
</dbReference>
<sequence>MPSKSGYQDEEGSYEEADEVGVFEIFGGDLPVMDSQPKAATQKDWATDLTNVRQATRLLYLSFFSSLLTCSRMSMVPPERSARARRENKKPVPHIGWLP</sequence>
<gene>
    <name evidence="2" type="ORF">MU1_29240</name>
</gene>
<reference evidence="2 3" key="1">
    <citation type="submission" date="2023-03" db="EMBL/GenBank/DDBJ databases">
        <title>Draft genome sequence of the bacteria which degrade cell wall of Tricholomamatutake.</title>
        <authorList>
            <person name="Konishi Y."/>
            <person name="Fukuta Y."/>
            <person name="Shirasaka N."/>
        </authorList>
    </citation>
    <scope>NUCLEOTIDE SEQUENCE [LARGE SCALE GENOMIC DNA]</scope>
    <source>
        <strain evidence="3">mu1</strain>
    </source>
</reference>
<accession>A0ABQ6GCC4</accession>
<name>A0ABQ6GCC4_9BACL</name>
<evidence type="ECO:0000313" key="2">
    <source>
        <dbReference type="EMBL" id="GLX68579.1"/>
    </source>
</evidence>
<dbReference type="Proteomes" id="UP001157114">
    <property type="component" value="Unassembled WGS sequence"/>
</dbReference>
<proteinExistence type="predicted"/>
<evidence type="ECO:0000256" key="1">
    <source>
        <dbReference type="SAM" id="MobiDB-lite"/>
    </source>
</evidence>
<feature type="region of interest" description="Disordered" evidence="1">
    <location>
        <begin position="76"/>
        <end position="99"/>
    </location>
</feature>
<protein>
    <submittedName>
        <fullName evidence="2">Uncharacterized protein</fullName>
    </submittedName>
</protein>